<dbReference type="CDD" id="cd03319">
    <property type="entry name" value="L-Ala-DL-Glu_epimerase"/>
    <property type="match status" value="1"/>
</dbReference>
<evidence type="ECO:0000313" key="9">
    <source>
        <dbReference type="EMBL" id="ACD94436.1"/>
    </source>
</evidence>
<dbReference type="FunFam" id="3.30.390.10:FF:000009">
    <property type="entry name" value="Hydrophobic dipeptide epimerase"/>
    <property type="match status" value="1"/>
</dbReference>
<dbReference type="PANTHER" id="PTHR48073">
    <property type="entry name" value="O-SUCCINYLBENZOATE SYNTHASE-RELATED"/>
    <property type="match status" value="1"/>
</dbReference>
<dbReference type="Pfam" id="PF02746">
    <property type="entry name" value="MR_MLE_N"/>
    <property type="match status" value="1"/>
</dbReference>
<comment type="cofactor">
    <cofactor evidence="6 7">
        <name>Mg(2+)</name>
        <dbReference type="ChEBI" id="CHEBI:18420"/>
    </cofactor>
    <text evidence="6 7">Binds 1 Mg(2+) ion per subunit.</text>
</comment>
<protein>
    <recommendedName>
        <fullName evidence="7">Dipeptide epimerase</fullName>
        <ecNumber evidence="7">5.1.1.-</ecNumber>
    </recommendedName>
</protein>
<feature type="binding site" evidence="6">
    <location>
        <position position="196"/>
    </location>
    <ligand>
        <name>Mg(2+)</name>
        <dbReference type="ChEBI" id="CHEBI:18420"/>
    </ligand>
</feature>
<evidence type="ECO:0000256" key="7">
    <source>
        <dbReference type="RuleBase" id="RU366006"/>
    </source>
</evidence>
<evidence type="ECO:0000313" key="10">
    <source>
        <dbReference type="Proteomes" id="UP000002420"/>
    </source>
</evidence>
<dbReference type="Pfam" id="PF13378">
    <property type="entry name" value="MR_MLE_C"/>
    <property type="match status" value="1"/>
</dbReference>
<dbReference type="KEGG" id="glo:Glov_0710"/>
<sequence>MDHIIIRHAHAAVITAPLNTPFRIATGQHDQLENVFFQLKAHDGTCGYGEAAVASHITGETVEQTLANLQKAATQLAGRNGNDPVELIEEFRPLFVGNHAALAAFEMALFDLASRSRGIPFGALFSAAPGCAARPRFQSDITIVIGSLEEAETAARHYAGQGFTAFKIKVGKDHELDLQRVLAVKRIAPDSCLVLDANMGFDATGMRRFLQQLEQHGIRPDLLEQPVPKGDWDGLAAITREFAGSGMLICADESVGSLAAAELAVALKAVNAINIKFMKSGITESVRIAELACRNNIKLMLGAMMESSLAITAAAHFAATLGCFEVIDLDTTFFINGPLSRSPYLDQSGRFDLGAPGPGIGVALKLL</sequence>
<proteinExistence type="inferred from homology"/>
<dbReference type="InterPro" id="IPR036849">
    <property type="entry name" value="Enolase-like_C_sf"/>
</dbReference>
<accession>B3E4C1</accession>
<evidence type="ECO:0000256" key="1">
    <source>
        <dbReference type="ARBA" id="ARBA00008031"/>
    </source>
</evidence>
<dbReference type="GO" id="GO:0016855">
    <property type="term" value="F:racemase and epimerase activity, acting on amino acids and derivatives"/>
    <property type="evidence" value="ECO:0007669"/>
    <property type="project" value="UniProtKB-UniRule"/>
</dbReference>
<dbReference type="OrthoDB" id="9775391at2"/>
<keyword evidence="4 7" id="KW-0413">Isomerase</keyword>
<dbReference type="InterPro" id="IPR013342">
    <property type="entry name" value="Mandelate_racemase_C"/>
</dbReference>
<name>B3E4C1_TRIL1</name>
<dbReference type="SUPFAM" id="SSF54826">
    <property type="entry name" value="Enolase N-terminal domain-like"/>
    <property type="match status" value="1"/>
</dbReference>
<dbReference type="SFLD" id="SFLDG00180">
    <property type="entry name" value="muconate_cycloisomerase"/>
    <property type="match status" value="1"/>
</dbReference>
<dbReference type="InterPro" id="IPR029017">
    <property type="entry name" value="Enolase-like_N"/>
</dbReference>
<feature type="active site" description="Proton acceptor; specific for (R)-substrate epimerization" evidence="5">
    <location>
        <position position="169"/>
    </location>
</feature>
<gene>
    <name evidence="9" type="ordered locus">Glov_0710</name>
</gene>
<evidence type="ECO:0000259" key="8">
    <source>
        <dbReference type="SMART" id="SM00922"/>
    </source>
</evidence>
<dbReference type="Gene3D" id="3.20.20.120">
    <property type="entry name" value="Enolase-like C-terminal domain"/>
    <property type="match status" value="1"/>
</dbReference>
<evidence type="ECO:0000256" key="6">
    <source>
        <dbReference type="PIRSR" id="PIRSR634603-3"/>
    </source>
</evidence>
<dbReference type="STRING" id="398767.Glov_0710"/>
<organism evidence="9 10">
    <name type="scientific">Trichlorobacter lovleyi (strain ATCC BAA-1151 / DSM 17278 / SZ)</name>
    <name type="common">Geobacter lovleyi</name>
    <dbReference type="NCBI Taxonomy" id="398767"/>
    <lineage>
        <taxon>Bacteria</taxon>
        <taxon>Pseudomonadati</taxon>
        <taxon>Thermodesulfobacteriota</taxon>
        <taxon>Desulfuromonadia</taxon>
        <taxon>Geobacterales</taxon>
        <taxon>Geobacteraceae</taxon>
        <taxon>Trichlorobacter</taxon>
    </lineage>
</organism>
<dbReference type="RefSeq" id="WP_012468792.1">
    <property type="nucleotide sequence ID" value="NC_010814.1"/>
</dbReference>
<dbReference type="InterPro" id="IPR034603">
    <property type="entry name" value="Dipeptide_epimerase"/>
</dbReference>
<feature type="binding site" evidence="6">
    <location>
        <position position="252"/>
    </location>
    <ligand>
        <name>Mg(2+)</name>
        <dbReference type="ChEBI" id="CHEBI:18420"/>
    </ligand>
</feature>
<dbReference type="GO" id="GO:0006518">
    <property type="term" value="P:peptide metabolic process"/>
    <property type="evidence" value="ECO:0007669"/>
    <property type="project" value="UniProtKB-ARBA"/>
</dbReference>
<dbReference type="GO" id="GO:0046872">
    <property type="term" value="F:metal ion binding"/>
    <property type="evidence" value="ECO:0007669"/>
    <property type="project" value="UniProtKB-KW"/>
</dbReference>
<feature type="active site" description="Proton acceptor; specific for (S)-substrate epimerization" evidence="5">
    <location>
        <position position="276"/>
    </location>
</feature>
<dbReference type="AlphaFoldDB" id="B3E4C1"/>
<dbReference type="HOGENOM" id="CLU_030273_4_1_7"/>
<dbReference type="EC" id="5.1.1.-" evidence="7"/>
<dbReference type="SMART" id="SM00922">
    <property type="entry name" value="MR_MLE"/>
    <property type="match status" value="1"/>
</dbReference>
<dbReference type="Gene3D" id="3.30.390.10">
    <property type="entry name" value="Enolase-like, N-terminal domain"/>
    <property type="match status" value="1"/>
</dbReference>
<dbReference type="PANTHER" id="PTHR48073:SF2">
    <property type="entry name" value="O-SUCCINYLBENZOATE SYNTHASE"/>
    <property type="match status" value="1"/>
</dbReference>
<dbReference type="InterPro" id="IPR029065">
    <property type="entry name" value="Enolase_C-like"/>
</dbReference>
<dbReference type="SFLD" id="SFLDS00001">
    <property type="entry name" value="Enolase"/>
    <property type="match status" value="1"/>
</dbReference>
<keyword evidence="10" id="KW-1185">Reference proteome</keyword>
<dbReference type="Proteomes" id="UP000002420">
    <property type="component" value="Chromosome"/>
</dbReference>
<evidence type="ECO:0000256" key="4">
    <source>
        <dbReference type="ARBA" id="ARBA00023235"/>
    </source>
</evidence>
<feature type="domain" description="Mandelate racemase/muconate lactonizing enzyme C-terminal" evidence="8">
    <location>
        <begin position="148"/>
        <end position="245"/>
    </location>
</feature>
<dbReference type="InterPro" id="IPR013341">
    <property type="entry name" value="Mandelate_racemase_N_dom"/>
</dbReference>
<keyword evidence="3 6" id="KW-0460">Magnesium</keyword>
<feature type="binding site" evidence="6">
    <location>
        <position position="224"/>
    </location>
    <ligand>
        <name>Mg(2+)</name>
        <dbReference type="ChEBI" id="CHEBI:18420"/>
    </ligand>
</feature>
<reference evidence="9 10" key="1">
    <citation type="submission" date="2008-05" db="EMBL/GenBank/DDBJ databases">
        <title>Complete sequence of chromosome of Geobacter lovleyi SZ.</title>
        <authorList>
            <consortium name="US DOE Joint Genome Institute"/>
            <person name="Lucas S."/>
            <person name="Copeland A."/>
            <person name="Lapidus A."/>
            <person name="Glavina del Rio T."/>
            <person name="Dalin E."/>
            <person name="Tice H."/>
            <person name="Bruce D."/>
            <person name="Goodwin L."/>
            <person name="Pitluck S."/>
            <person name="Chertkov O."/>
            <person name="Meincke L."/>
            <person name="Brettin T."/>
            <person name="Detter J.C."/>
            <person name="Han C."/>
            <person name="Tapia R."/>
            <person name="Kuske C.R."/>
            <person name="Schmutz J."/>
            <person name="Larimer F."/>
            <person name="Land M."/>
            <person name="Hauser L."/>
            <person name="Kyrpides N."/>
            <person name="Mikhailova N."/>
            <person name="Sung Y."/>
            <person name="Fletcher K.E."/>
            <person name="Ritalahti K.M."/>
            <person name="Loeffler F.E."/>
            <person name="Richardson P."/>
        </authorList>
    </citation>
    <scope>NUCLEOTIDE SEQUENCE [LARGE SCALE GENOMIC DNA]</scope>
    <source>
        <strain evidence="10">ATCC BAA-1151 / DSM 17278 / SZ</strain>
    </source>
</reference>
<dbReference type="EMBL" id="CP001089">
    <property type="protein sequence ID" value="ACD94436.1"/>
    <property type="molecule type" value="Genomic_DNA"/>
</dbReference>
<dbReference type="SFLD" id="SFLDF00009">
    <property type="entry name" value="o-succinylbenzoate_synthase"/>
    <property type="match status" value="1"/>
</dbReference>
<dbReference type="eggNOG" id="COG4948">
    <property type="taxonomic scope" value="Bacteria"/>
</dbReference>
<evidence type="ECO:0000256" key="2">
    <source>
        <dbReference type="ARBA" id="ARBA00022723"/>
    </source>
</evidence>
<keyword evidence="2 6" id="KW-0479">Metal-binding</keyword>
<dbReference type="SUPFAM" id="SSF51604">
    <property type="entry name" value="Enolase C-terminal domain-like"/>
    <property type="match status" value="1"/>
</dbReference>
<evidence type="ECO:0000256" key="5">
    <source>
        <dbReference type="PIRSR" id="PIRSR634603-1"/>
    </source>
</evidence>
<comment type="similarity">
    <text evidence="1 7">Belongs to the mandelate racemase/muconate lactonizing enzyme family.</text>
</comment>
<evidence type="ECO:0000256" key="3">
    <source>
        <dbReference type="ARBA" id="ARBA00022842"/>
    </source>
</evidence>